<dbReference type="AlphaFoldDB" id="A0A8H9FVB7"/>
<reference evidence="2" key="1">
    <citation type="journal article" date="2014" name="Int. J. Syst. Evol. Microbiol.">
        <title>Complete genome sequence of Corynebacterium casei LMG S-19264T (=DSM 44701T), isolated from a smear-ripened cheese.</title>
        <authorList>
            <consortium name="US DOE Joint Genome Institute (JGI-PGF)"/>
            <person name="Walter F."/>
            <person name="Albersmeier A."/>
            <person name="Kalinowski J."/>
            <person name="Ruckert C."/>
        </authorList>
    </citation>
    <scope>NUCLEOTIDE SEQUENCE</scope>
    <source>
        <strain evidence="2">CGMCC 1.10749</strain>
    </source>
</reference>
<evidence type="ECO:0000313" key="2">
    <source>
        <dbReference type="EMBL" id="GGB86774.1"/>
    </source>
</evidence>
<feature type="compositionally biased region" description="Basic and acidic residues" evidence="1">
    <location>
        <begin position="147"/>
        <end position="160"/>
    </location>
</feature>
<organism evidence="2 3">
    <name type="scientific">Knoellia flava</name>
    <dbReference type="NCBI Taxonomy" id="913969"/>
    <lineage>
        <taxon>Bacteria</taxon>
        <taxon>Bacillati</taxon>
        <taxon>Actinomycetota</taxon>
        <taxon>Actinomycetes</taxon>
        <taxon>Micrococcales</taxon>
        <taxon>Intrasporangiaceae</taxon>
        <taxon>Knoellia</taxon>
    </lineage>
</organism>
<evidence type="ECO:0000256" key="1">
    <source>
        <dbReference type="SAM" id="MobiDB-lite"/>
    </source>
</evidence>
<evidence type="ECO:0000313" key="3">
    <source>
        <dbReference type="Proteomes" id="UP000628079"/>
    </source>
</evidence>
<feature type="region of interest" description="Disordered" evidence="1">
    <location>
        <begin position="98"/>
        <end position="186"/>
    </location>
</feature>
<feature type="compositionally biased region" description="Gly residues" evidence="1">
    <location>
        <begin position="101"/>
        <end position="122"/>
    </location>
</feature>
<feature type="compositionally biased region" description="Basic and acidic residues" evidence="1">
    <location>
        <begin position="174"/>
        <end position="186"/>
    </location>
</feature>
<dbReference type="RefSeq" id="WP_035949370.1">
    <property type="nucleotide sequence ID" value="NZ_BMEA01000002.1"/>
</dbReference>
<proteinExistence type="predicted"/>
<accession>A0A8H9FVB7</accession>
<reference evidence="2" key="2">
    <citation type="submission" date="2020-09" db="EMBL/GenBank/DDBJ databases">
        <authorList>
            <person name="Sun Q."/>
            <person name="Zhou Y."/>
        </authorList>
    </citation>
    <scope>NUCLEOTIDE SEQUENCE</scope>
    <source>
        <strain evidence="2">CGMCC 1.10749</strain>
    </source>
</reference>
<gene>
    <name evidence="2" type="ORF">GCM10011314_28230</name>
</gene>
<sequence>MGDERIRVVPADMGSDATQWSAASESLGQAHRAVPALGVSFGGFQSVVGEKYSAADLAVQNMLELGASRLRATATNVTSNNAQTTGDDDDADSRVRTAAAAGGGGGSGGGSGGSAGTGGGGDHGGKGEGHYTDLLGPQQSTDPMPTDPKDPDITFDRTVDPETGEVSWSPRVMEPGEGRAVDGRDVERIPERADRIVVTMVDGEPRITYVDTDAEPRDGATWQSHGGRPVAFAEQVDLAQDPEARVVAGSGATEPTAQPARTEWSRALPEGADYAVVELRDGEPHLVFLDVDGKDVTQVADDRLPTGRVRPEPNGVQA</sequence>
<name>A0A8H9FVB7_9MICO</name>
<dbReference type="Proteomes" id="UP000628079">
    <property type="component" value="Unassembled WGS sequence"/>
</dbReference>
<dbReference type="EMBL" id="BMEA01000002">
    <property type="protein sequence ID" value="GGB86774.1"/>
    <property type="molecule type" value="Genomic_DNA"/>
</dbReference>
<protein>
    <submittedName>
        <fullName evidence="2">Uncharacterized protein</fullName>
    </submittedName>
</protein>
<comment type="caution">
    <text evidence="2">The sequence shown here is derived from an EMBL/GenBank/DDBJ whole genome shotgun (WGS) entry which is preliminary data.</text>
</comment>